<proteinExistence type="predicted"/>
<accession>A0A2G5SW91</accession>
<evidence type="ECO:0000313" key="2">
    <source>
        <dbReference type="EMBL" id="PIC19096.1"/>
    </source>
</evidence>
<keyword evidence="1" id="KW-0812">Transmembrane</keyword>
<reference evidence="3" key="1">
    <citation type="submission" date="2017-10" db="EMBL/GenBank/DDBJ databases">
        <title>Rapid genome shrinkage in a self-fertile nematode reveals novel sperm competition proteins.</title>
        <authorList>
            <person name="Yin D."/>
            <person name="Schwarz E.M."/>
            <person name="Thomas C.G."/>
            <person name="Felde R.L."/>
            <person name="Korf I.F."/>
            <person name="Cutter A.D."/>
            <person name="Schartner C.M."/>
            <person name="Ralston E.J."/>
            <person name="Meyer B.J."/>
            <person name="Haag E.S."/>
        </authorList>
    </citation>
    <scope>NUCLEOTIDE SEQUENCE [LARGE SCALE GENOMIC DNA]</scope>
    <source>
        <strain evidence="3">JU1422</strain>
    </source>
</reference>
<keyword evidence="1" id="KW-1133">Transmembrane helix</keyword>
<dbReference type="OrthoDB" id="10311688at2759"/>
<sequence>MVITAIMLSTKPPKYTRRAINIPPKHRSYKQVKLTPPDHPFPRTWNRRHDMTLLAEEKRFLMMMTFFTTTIIMCTTLSILIDKNAITGTPENPSICMLSNVRDCRTIYSSNAVSRVIEVSVRVDLLITIVLFVSSVILKSFKIFNSQCLIAFLVTGVVKALFISIALILILVDNAYYFNAVHSVLTQTCGPEFCMEDETANIVVAFVLLFFSAIVTFFMAVNVLFLGGFIVRRYDEIHTEQFLGNKMTNDFYH</sequence>
<keyword evidence="3" id="KW-1185">Reference proteome</keyword>
<feature type="transmembrane region" description="Helical" evidence="1">
    <location>
        <begin position="60"/>
        <end position="81"/>
    </location>
</feature>
<dbReference type="EMBL" id="PDUG01000006">
    <property type="protein sequence ID" value="PIC19096.1"/>
    <property type="molecule type" value="Genomic_DNA"/>
</dbReference>
<keyword evidence="1" id="KW-0472">Membrane</keyword>
<gene>
    <name evidence="2" type="primary">Cnig_chr_X.g24760</name>
    <name evidence="2" type="ORF">B9Z55_024760</name>
</gene>
<feature type="transmembrane region" description="Helical" evidence="1">
    <location>
        <begin position="150"/>
        <end position="172"/>
    </location>
</feature>
<feature type="transmembrane region" description="Helical" evidence="1">
    <location>
        <begin position="202"/>
        <end position="231"/>
    </location>
</feature>
<comment type="caution">
    <text evidence="2">The sequence shown here is derived from an EMBL/GenBank/DDBJ whole genome shotgun (WGS) entry which is preliminary data.</text>
</comment>
<protein>
    <submittedName>
        <fullName evidence="2">Uncharacterized protein</fullName>
    </submittedName>
</protein>
<name>A0A2G5SW91_9PELO</name>
<dbReference type="AlphaFoldDB" id="A0A2G5SW91"/>
<evidence type="ECO:0000256" key="1">
    <source>
        <dbReference type="SAM" id="Phobius"/>
    </source>
</evidence>
<organism evidence="2 3">
    <name type="scientific">Caenorhabditis nigoni</name>
    <dbReference type="NCBI Taxonomy" id="1611254"/>
    <lineage>
        <taxon>Eukaryota</taxon>
        <taxon>Metazoa</taxon>
        <taxon>Ecdysozoa</taxon>
        <taxon>Nematoda</taxon>
        <taxon>Chromadorea</taxon>
        <taxon>Rhabditida</taxon>
        <taxon>Rhabditina</taxon>
        <taxon>Rhabditomorpha</taxon>
        <taxon>Rhabditoidea</taxon>
        <taxon>Rhabditidae</taxon>
        <taxon>Peloderinae</taxon>
        <taxon>Caenorhabditis</taxon>
    </lineage>
</organism>
<evidence type="ECO:0000313" key="3">
    <source>
        <dbReference type="Proteomes" id="UP000230233"/>
    </source>
</evidence>
<dbReference type="Proteomes" id="UP000230233">
    <property type="component" value="Chromosome X"/>
</dbReference>
<feature type="transmembrane region" description="Helical" evidence="1">
    <location>
        <begin position="119"/>
        <end position="138"/>
    </location>
</feature>